<name>A0A8H3FBC9_9LECA</name>
<sequence length="219" mass="24360">MLGFYPDEVLAYAECIRSTPDEVHILGICLAAPNFLYPAELLVCFLYRQHKPFAEISLRRKAIMNPATKETKEPPGKGSHPRPLPSPPYSVFRPAQKRWIIFIAAWAGWFSTASSFIYFPAIPFMAHDMGVSIQKINITVTSYMIASGIFPAITGNAADRCGRRIILLASLAVYTIANIGIAFQKSFAALFMLRMLQSAAISGMLMLTSACDNRYDRKL</sequence>
<dbReference type="OrthoDB" id="440553at2759"/>
<evidence type="ECO:0000313" key="9">
    <source>
        <dbReference type="EMBL" id="CAF9920489.1"/>
    </source>
</evidence>
<feature type="transmembrane region" description="Helical" evidence="7">
    <location>
        <begin position="189"/>
        <end position="211"/>
    </location>
</feature>
<dbReference type="Proteomes" id="UP000664534">
    <property type="component" value="Unassembled WGS sequence"/>
</dbReference>
<evidence type="ECO:0000256" key="1">
    <source>
        <dbReference type="ARBA" id="ARBA00004141"/>
    </source>
</evidence>
<keyword evidence="10" id="KW-1185">Reference proteome</keyword>
<evidence type="ECO:0000259" key="8">
    <source>
        <dbReference type="PROSITE" id="PS50850"/>
    </source>
</evidence>
<organism evidence="9 10">
    <name type="scientific">Imshaugia aleurites</name>
    <dbReference type="NCBI Taxonomy" id="172621"/>
    <lineage>
        <taxon>Eukaryota</taxon>
        <taxon>Fungi</taxon>
        <taxon>Dikarya</taxon>
        <taxon>Ascomycota</taxon>
        <taxon>Pezizomycotina</taxon>
        <taxon>Lecanoromycetes</taxon>
        <taxon>OSLEUM clade</taxon>
        <taxon>Lecanoromycetidae</taxon>
        <taxon>Lecanorales</taxon>
        <taxon>Lecanorineae</taxon>
        <taxon>Parmeliaceae</taxon>
        <taxon>Imshaugia</taxon>
    </lineage>
</organism>
<feature type="transmembrane region" description="Helical" evidence="7">
    <location>
        <begin position="99"/>
        <end position="121"/>
    </location>
</feature>
<evidence type="ECO:0000256" key="2">
    <source>
        <dbReference type="ARBA" id="ARBA00022448"/>
    </source>
</evidence>
<dbReference type="PANTHER" id="PTHR23502:SF51">
    <property type="entry name" value="QUINIDINE RESISTANCE PROTEIN 1-RELATED"/>
    <property type="match status" value="1"/>
</dbReference>
<dbReference type="GO" id="GO:0022857">
    <property type="term" value="F:transmembrane transporter activity"/>
    <property type="evidence" value="ECO:0007669"/>
    <property type="project" value="InterPro"/>
</dbReference>
<dbReference type="InterPro" id="IPR036259">
    <property type="entry name" value="MFS_trans_sf"/>
</dbReference>
<keyword evidence="3 7" id="KW-0812">Transmembrane</keyword>
<comment type="caution">
    <text evidence="9">The sequence shown here is derived from an EMBL/GenBank/DDBJ whole genome shotgun (WGS) entry which is preliminary data.</text>
</comment>
<evidence type="ECO:0000256" key="3">
    <source>
        <dbReference type="ARBA" id="ARBA00022692"/>
    </source>
</evidence>
<dbReference type="AlphaFoldDB" id="A0A8H3FBC9"/>
<dbReference type="GO" id="GO:0005886">
    <property type="term" value="C:plasma membrane"/>
    <property type="evidence" value="ECO:0007669"/>
    <property type="project" value="TreeGrafter"/>
</dbReference>
<evidence type="ECO:0000256" key="7">
    <source>
        <dbReference type="SAM" id="Phobius"/>
    </source>
</evidence>
<accession>A0A8H3FBC9</accession>
<feature type="transmembrane region" description="Helical" evidence="7">
    <location>
        <begin position="25"/>
        <end position="47"/>
    </location>
</feature>
<reference evidence="9" key="1">
    <citation type="submission" date="2021-03" db="EMBL/GenBank/DDBJ databases">
        <authorList>
            <person name="Tagirdzhanova G."/>
        </authorList>
    </citation>
    <scope>NUCLEOTIDE SEQUENCE</scope>
</reference>
<keyword evidence="2" id="KW-0813">Transport</keyword>
<dbReference type="Pfam" id="PF07690">
    <property type="entry name" value="MFS_1"/>
    <property type="match status" value="1"/>
</dbReference>
<keyword evidence="4 7" id="KW-1133">Transmembrane helix</keyword>
<comment type="subcellular location">
    <subcellularLocation>
        <location evidence="1">Membrane</location>
        <topology evidence="1">Multi-pass membrane protein</topology>
    </subcellularLocation>
</comment>
<feature type="domain" description="Major facilitator superfamily (MFS) profile" evidence="8">
    <location>
        <begin position="100"/>
        <end position="219"/>
    </location>
</feature>
<evidence type="ECO:0000256" key="4">
    <source>
        <dbReference type="ARBA" id="ARBA00022989"/>
    </source>
</evidence>
<dbReference type="InterPro" id="IPR020846">
    <property type="entry name" value="MFS_dom"/>
</dbReference>
<feature type="region of interest" description="Disordered" evidence="6">
    <location>
        <begin position="65"/>
        <end position="84"/>
    </location>
</feature>
<evidence type="ECO:0000256" key="6">
    <source>
        <dbReference type="SAM" id="MobiDB-lite"/>
    </source>
</evidence>
<proteinExistence type="predicted"/>
<keyword evidence="5 7" id="KW-0472">Membrane</keyword>
<evidence type="ECO:0000313" key="10">
    <source>
        <dbReference type="Proteomes" id="UP000664534"/>
    </source>
</evidence>
<feature type="transmembrane region" description="Helical" evidence="7">
    <location>
        <begin position="133"/>
        <end position="153"/>
    </location>
</feature>
<dbReference type="PROSITE" id="PS50850">
    <property type="entry name" value="MFS"/>
    <property type="match status" value="1"/>
</dbReference>
<dbReference type="Gene3D" id="1.20.1720.10">
    <property type="entry name" value="Multidrug resistance protein D"/>
    <property type="match status" value="1"/>
</dbReference>
<gene>
    <name evidence="9" type="ORF">IMSHALPRED_004926</name>
</gene>
<dbReference type="InterPro" id="IPR011701">
    <property type="entry name" value="MFS"/>
</dbReference>
<dbReference type="PANTHER" id="PTHR23502">
    <property type="entry name" value="MAJOR FACILITATOR SUPERFAMILY"/>
    <property type="match status" value="1"/>
</dbReference>
<evidence type="ECO:0000256" key="5">
    <source>
        <dbReference type="ARBA" id="ARBA00023136"/>
    </source>
</evidence>
<protein>
    <recommendedName>
        <fullName evidence="8">Major facilitator superfamily (MFS) profile domain-containing protein</fullName>
    </recommendedName>
</protein>
<feature type="transmembrane region" description="Helical" evidence="7">
    <location>
        <begin position="165"/>
        <end position="183"/>
    </location>
</feature>
<dbReference type="SUPFAM" id="SSF103473">
    <property type="entry name" value="MFS general substrate transporter"/>
    <property type="match status" value="1"/>
</dbReference>
<dbReference type="EMBL" id="CAJPDT010000025">
    <property type="protein sequence ID" value="CAF9920489.1"/>
    <property type="molecule type" value="Genomic_DNA"/>
</dbReference>